<organism evidence="2 3">
    <name type="scientific">Pseudomaricurvus hydrocarbonicus</name>
    <dbReference type="NCBI Taxonomy" id="1470433"/>
    <lineage>
        <taxon>Bacteria</taxon>
        <taxon>Pseudomonadati</taxon>
        <taxon>Pseudomonadota</taxon>
        <taxon>Gammaproteobacteria</taxon>
        <taxon>Cellvibrionales</taxon>
        <taxon>Cellvibrionaceae</taxon>
        <taxon>Pseudomaricurvus</taxon>
    </lineage>
</organism>
<dbReference type="AlphaFoldDB" id="A0A9E5MJC3"/>
<sequence>MNFNKQMIDLVREIRRRAPSTDKPGIKLANPDLLVDLMPMYESCSDTVTKALIKELFAVAGEDWLDRLTRDAPKSPETERAPDKVYVTKVYRGQTQLVEVPAKGPQSPSTQRIYRGQIVQS</sequence>
<evidence type="ECO:0000313" key="2">
    <source>
        <dbReference type="EMBL" id="NHO64884.1"/>
    </source>
</evidence>
<feature type="region of interest" description="Disordered" evidence="1">
    <location>
        <begin position="101"/>
        <end position="121"/>
    </location>
</feature>
<evidence type="ECO:0000256" key="1">
    <source>
        <dbReference type="SAM" id="MobiDB-lite"/>
    </source>
</evidence>
<evidence type="ECO:0000313" key="3">
    <source>
        <dbReference type="Proteomes" id="UP000787472"/>
    </source>
</evidence>
<comment type="caution">
    <text evidence="2">The sequence shown here is derived from an EMBL/GenBank/DDBJ whole genome shotgun (WGS) entry which is preliminary data.</text>
</comment>
<name>A0A9E5MJC3_9GAMM</name>
<proteinExistence type="predicted"/>
<accession>A0A9E5MJC3</accession>
<reference evidence="2" key="1">
    <citation type="submission" date="2020-03" db="EMBL/GenBank/DDBJ databases">
        <authorList>
            <person name="Guo F."/>
        </authorList>
    </citation>
    <scope>NUCLEOTIDE SEQUENCE</scope>
    <source>
        <strain evidence="2">JCM 30134</strain>
    </source>
</reference>
<dbReference type="Proteomes" id="UP000787472">
    <property type="component" value="Unassembled WGS sequence"/>
</dbReference>
<protein>
    <submittedName>
        <fullName evidence="2">Uncharacterized protein</fullName>
    </submittedName>
</protein>
<dbReference type="EMBL" id="JAAONZ010000003">
    <property type="protein sequence ID" value="NHO64884.1"/>
    <property type="molecule type" value="Genomic_DNA"/>
</dbReference>
<dbReference type="RefSeq" id="WP_167182608.1">
    <property type="nucleotide sequence ID" value="NZ_JAAONZ010000003.1"/>
</dbReference>
<feature type="compositionally biased region" description="Polar residues" evidence="1">
    <location>
        <begin position="106"/>
        <end position="121"/>
    </location>
</feature>
<keyword evidence="3" id="KW-1185">Reference proteome</keyword>
<gene>
    <name evidence="2" type="ORF">G8770_04940</name>
</gene>